<name>X1V118_9ZZZZ</name>
<keyword evidence="1" id="KW-1133">Transmembrane helix</keyword>
<gene>
    <name evidence="2" type="ORF">S12H4_57506</name>
</gene>
<keyword evidence="1" id="KW-0812">Transmembrane</keyword>
<proteinExistence type="predicted"/>
<protein>
    <submittedName>
        <fullName evidence="2">Uncharacterized protein</fullName>
    </submittedName>
</protein>
<dbReference type="EMBL" id="BARW01037208">
    <property type="protein sequence ID" value="GAJ23389.1"/>
    <property type="molecule type" value="Genomic_DNA"/>
</dbReference>
<feature type="non-terminal residue" evidence="2">
    <location>
        <position position="35"/>
    </location>
</feature>
<feature type="transmembrane region" description="Helical" evidence="1">
    <location>
        <begin position="6"/>
        <end position="25"/>
    </location>
</feature>
<dbReference type="AlphaFoldDB" id="X1V118"/>
<keyword evidence="1" id="KW-0472">Membrane</keyword>
<sequence length="35" mass="4044">MFEEIPFILGFLLVSLVLSVVFFNVEYKPLKIAVQ</sequence>
<evidence type="ECO:0000313" key="2">
    <source>
        <dbReference type="EMBL" id="GAJ23389.1"/>
    </source>
</evidence>
<accession>X1V118</accession>
<comment type="caution">
    <text evidence="2">The sequence shown here is derived from an EMBL/GenBank/DDBJ whole genome shotgun (WGS) entry which is preliminary data.</text>
</comment>
<organism evidence="2">
    <name type="scientific">marine sediment metagenome</name>
    <dbReference type="NCBI Taxonomy" id="412755"/>
    <lineage>
        <taxon>unclassified sequences</taxon>
        <taxon>metagenomes</taxon>
        <taxon>ecological metagenomes</taxon>
    </lineage>
</organism>
<evidence type="ECO:0000256" key="1">
    <source>
        <dbReference type="SAM" id="Phobius"/>
    </source>
</evidence>
<reference evidence="2" key="1">
    <citation type="journal article" date="2014" name="Front. Microbiol.">
        <title>High frequency of phylogenetically diverse reductive dehalogenase-homologous genes in deep subseafloor sedimentary metagenomes.</title>
        <authorList>
            <person name="Kawai M."/>
            <person name="Futagami T."/>
            <person name="Toyoda A."/>
            <person name="Takaki Y."/>
            <person name="Nishi S."/>
            <person name="Hori S."/>
            <person name="Arai W."/>
            <person name="Tsubouchi T."/>
            <person name="Morono Y."/>
            <person name="Uchiyama I."/>
            <person name="Ito T."/>
            <person name="Fujiyama A."/>
            <person name="Inagaki F."/>
            <person name="Takami H."/>
        </authorList>
    </citation>
    <scope>NUCLEOTIDE SEQUENCE</scope>
    <source>
        <strain evidence="2">Expedition CK06-06</strain>
    </source>
</reference>